<evidence type="ECO:0000256" key="7">
    <source>
        <dbReference type="RuleBase" id="RU363032"/>
    </source>
</evidence>
<evidence type="ECO:0000259" key="8">
    <source>
        <dbReference type="PROSITE" id="PS50928"/>
    </source>
</evidence>
<accession>A0A5C8HYD7</accession>
<dbReference type="Pfam" id="PF00528">
    <property type="entry name" value="BPD_transp_1"/>
    <property type="match status" value="1"/>
</dbReference>
<keyword evidence="6 7" id="KW-0472">Membrane</keyword>
<dbReference type="InterPro" id="IPR000515">
    <property type="entry name" value="MetI-like"/>
</dbReference>
<dbReference type="InterPro" id="IPR035906">
    <property type="entry name" value="MetI-like_sf"/>
</dbReference>
<evidence type="ECO:0000313" key="9">
    <source>
        <dbReference type="EMBL" id="TXK09976.1"/>
    </source>
</evidence>
<dbReference type="Gene3D" id="1.10.3720.10">
    <property type="entry name" value="MetI-like"/>
    <property type="match status" value="1"/>
</dbReference>
<feature type="transmembrane region" description="Helical" evidence="7">
    <location>
        <begin position="181"/>
        <end position="203"/>
    </location>
</feature>
<proteinExistence type="inferred from homology"/>
<organism evidence="9 10">
    <name type="scientific">Microbacterium hatanonis</name>
    <dbReference type="NCBI Taxonomy" id="404366"/>
    <lineage>
        <taxon>Bacteria</taxon>
        <taxon>Bacillati</taxon>
        <taxon>Actinomycetota</taxon>
        <taxon>Actinomycetes</taxon>
        <taxon>Micrococcales</taxon>
        <taxon>Microbacteriaceae</taxon>
        <taxon>Microbacterium</taxon>
    </lineage>
</organism>
<dbReference type="GO" id="GO:0055085">
    <property type="term" value="P:transmembrane transport"/>
    <property type="evidence" value="ECO:0007669"/>
    <property type="project" value="InterPro"/>
</dbReference>
<evidence type="ECO:0000256" key="4">
    <source>
        <dbReference type="ARBA" id="ARBA00022692"/>
    </source>
</evidence>
<evidence type="ECO:0000256" key="3">
    <source>
        <dbReference type="ARBA" id="ARBA00022475"/>
    </source>
</evidence>
<dbReference type="GO" id="GO:0005886">
    <property type="term" value="C:plasma membrane"/>
    <property type="evidence" value="ECO:0007669"/>
    <property type="project" value="UniProtKB-SubCell"/>
</dbReference>
<evidence type="ECO:0000256" key="2">
    <source>
        <dbReference type="ARBA" id="ARBA00022448"/>
    </source>
</evidence>
<comment type="caution">
    <text evidence="9">The sequence shown here is derived from an EMBL/GenBank/DDBJ whole genome shotgun (WGS) entry which is preliminary data.</text>
</comment>
<feature type="transmembrane region" description="Helical" evidence="7">
    <location>
        <begin position="9"/>
        <end position="29"/>
    </location>
</feature>
<evidence type="ECO:0000256" key="1">
    <source>
        <dbReference type="ARBA" id="ARBA00004651"/>
    </source>
</evidence>
<feature type="domain" description="ABC transmembrane type-1" evidence="8">
    <location>
        <begin position="63"/>
        <end position="243"/>
    </location>
</feature>
<dbReference type="PROSITE" id="PS50928">
    <property type="entry name" value="ABC_TM1"/>
    <property type="match status" value="1"/>
</dbReference>
<comment type="similarity">
    <text evidence="7">Belongs to the binding-protein-dependent transport system permease family.</text>
</comment>
<evidence type="ECO:0000313" key="10">
    <source>
        <dbReference type="Proteomes" id="UP000321034"/>
    </source>
</evidence>
<reference evidence="9 10" key="1">
    <citation type="submission" date="2019-08" db="EMBL/GenBank/DDBJ databases">
        <authorList>
            <person name="Dong K."/>
        </authorList>
    </citation>
    <scope>NUCLEOTIDE SEQUENCE [LARGE SCALE GENOMIC DNA]</scope>
    <source>
        <strain evidence="9 10">JCM14558</strain>
    </source>
</reference>
<dbReference type="PANTHER" id="PTHR30151:SF20">
    <property type="entry name" value="ABC TRANSPORTER PERMEASE PROTEIN HI_0355-RELATED"/>
    <property type="match status" value="1"/>
</dbReference>
<dbReference type="Proteomes" id="UP000321034">
    <property type="component" value="Unassembled WGS sequence"/>
</dbReference>
<dbReference type="SUPFAM" id="SSF161098">
    <property type="entry name" value="MetI-like"/>
    <property type="match status" value="1"/>
</dbReference>
<feature type="transmembrane region" description="Helical" evidence="7">
    <location>
        <begin position="101"/>
        <end position="123"/>
    </location>
</feature>
<dbReference type="EMBL" id="VRSV01000002">
    <property type="protein sequence ID" value="TXK09976.1"/>
    <property type="molecule type" value="Genomic_DNA"/>
</dbReference>
<dbReference type="PANTHER" id="PTHR30151">
    <property type="entry name" value="ALKANE SULFONATE ABC TRANSPORTER-RELATED, MEMBRANE SUBUNIT"/>
    <property type="match status" value="1"/>
</dbReference>
<sequence length="265" mass="28501">MPKPRIMKLLPWIVTPALIIVIIAVWQILVTSLEVNPLVFPPPLAVGEALVILLGDGGTWEEVGVTVLEIIVGFAIAVVSGIIVGVVLGKLPWLEVSIRPLIVAAQVAPKVAFIPLFVIWFGFGITSKVLLAALLAFFPVMLNVLLGVRSVEQGQREVMRSISASRAQTFLQLEMRSLQPYLFAGMEVAIVLATIGAIVGEYLGGSVGLGAMVVRAMSSLDAARTFALIILLSLIGLVLYLIVNEAKRFVIPWHESVYGLREATA</sequence>
<feature type="transmembrane region" description="Helical" evidence="7">
    <location>
        <begin position="129"/>
        <end position="151"/>
    </location>
</feature>
<dbReference type="RefSeq" id="WP_147895174.1">
    <property type="nucleotide sequence ID" value="NZ_BAAANR010000001.1"/>
</dbReference>
<evidence type="ECO:0000256" key="5">
    <source>
        <dbReference type="ARBA" id="ARBA00022989"/>
    </source>
</evidence>
<keyword evidence="10" id="KW-1185">Reference proteome</keyword>
<keyword evidence="3" id="KW-1003">Cell membrane</keyword>
<dbReference type="OrthoDB" id="7274389at2"/>
<keyword evidence="4 7" id="KW-0812">Transmembrane</keyword>
<feature type="transmembrane region" description="Helical" evidence="7">
    <location>
        <begin position="223"/>
        <end position="243"/>
    </location>
</feature>
<keyword evidence="5 7" id="KW-1133">Transmembrane helix</keyword>
<dbReference type="AlphaFoldDB" id="A0A5C8HYD7"/>
<name>A0A5C8HYD7_9MICO</name>
<evidence type="ECO:0000256" key="6">
    <source>
        <dbReference type="ARBA" id="ARBA00023136"/>
    </source>
</evidence>
<protein>
    <submittedName>
        <fullName evidence="9">ABC transporter permease</fullName>
    </submittedName>
</protein>
<keyword evidence="2 7" id="KW-0813">Transport</keyword>
<gene>
    <name evidence="9" type="ORF">FVP77_13950</name>
</gene>
<comment type="subcellular location">
    <subcellularLocation>
        <location evidence="1 7">Cell membrane</location>
        <topology evidence="1 7">Multi-pass membrane protein</topology>
    </subcellularLocation>
</comment>
<feature type="transmembrane region" description="Helical" evidence="7">
    <location>
        <begin position="70"/>
        <end position="89"/>
    </location>
</feature>